<dbReference type="EMBL" id="AACS02000009">
    <property type="protein sequence ID" value="EAU89308.1"/>
    <property type="molecule type" value="Genomic_DNA"/>
</dbReference>
<evidence type="ECO:0000256" key="1">
    <source>
        <dbReference type="SAM" id="MobiDB-lite"/>
    </source>
</evidence>
<proteinExistence type="predicted"/>
<dbReference type="OrthoDB" id="3191568at2759"/>
<protein>
    <submittedName>
        <fullName evidence="2">Uncharacterized protein</fullName>
    </submittedName>
</protein>
<sequence length="134" mass="14641">MSGINNPYAQGGWVNPQNPYSINDPRGSGAPPPSIYGALPYSQSQGPPRFVEFQFTGLNPDVLNCIVMGPNARHCYTIATSPASSNSPSVTGIRNDRGVVVAKIEWYQRPSVEAPEFLPKQYAGQWMPLSNDMR</sequence>
<evidence type="ECO:0000313" key="3">
    <source>
        <dbReference type="Proteomes" id="UP000001861"/>
    </source>
</evidence>
<dbReference type="VEuPathDB" id="FungiDB:CC1G_03573"/>
<dbReference type="KEGG" id="cci:CC1G_03573"/>
<evidence type="ECO:0000313" key="2">
    <source>
        <dbReference type="EMBL" id="EAU89308.1"/>
    </source>
</evidence>
<dbReference type="OMA" id="GINSSHC"/>
<dbReference type="Proteomes" id="UP000001861">
    <property type="component" value="Unassembled WGS sequence"/>
</dbReference>
<dbReference type="RefSeq" id="XP_001832559.1">
    <property type="nucleotide sequence ID" value="XM_001832507.1"/>
</dbReference>
<feature type="region of interest" description="Disordered" evidence="1">
    <location>
        <begin position="14"/>
        <end position="41"/>
    </location>
</feature>
<dbReference type="GeneID" id="6009046"/>
<gene>
    <name evidence="2" type="ORF">CC1G_03573</name>
</gene>
<name>A8NCL5_COPC7</name>
<comment type="caution">
    <text evidence="2">The sequence shown here is derived from an EMBL/GenBank/DDBJ whole genome shotgun (WGS) entry which is preliminary data.</text>
</comment>
<organism evidence="2 3">
    <name type="scientific">Coprinopsis cinerea (strain Okayama-7 / 130 / ATCC MYA-4618 / FGSC 9003)</name>
    <name type="common">Inky cap fungus</name>
    <name type="synonym">Hormographiella aspergillata</name>
    <dbReference type="NCBI Taxonomy" id="240176"/>
    <lineage>
        <taxon>Eukaryota</taxon>
        <taxon>Fungi</taxon>
        <taxon>Dikarya</taxon>
        <taxon>Basidiomycota</taxon>
        <taxon>Agaricomycotina</taxon>
        <taxon>Agaricomycetes</taxon>
        <taxon>Agaricomycetidae</taxon>
        <taxon>Agaricales</taxon>
        <taxon>Agaricineae</taxon>
        <taxon>Psathyrellaceae</taxon>
        <taxon>Coprinopsis</taxon>
    </lineage>
</organism>
<keyword evidence="3" id="KW-1185">Reference proteome</keyword>
<reference evidence="2 3" key="1">
    <citation type="journal article" date="2010" name="Proc. Natl. Acad. Sci. U.S.A.">
        <title>Insights into evolution of multicellular fungi from the assembled chromosomes of the mushroom Coprinopsis cinerea (Coprinus cinereus).</title>
        <authorList>
            <person name="Stajich J.E."/>
            <person name="Wilke S.K."/>
            <person name="Ahren D."/>
            <person name="Au C.H."/>
            <person name="Birren B.W."/>
            <person name="Borodovsky M."/>
            <person name="Burns C."/>
            <person name="Canback B."/>
            <person name="Casselton L.A."/>
            <person name="Cheng C.K."/>
            <person name="Deng J."/>
            <person name="Dietrich F.S."/>
            <person name="Fargo D.C."/>
            <person name="Farman M.L."/>
            <person name="Gathman A.C."/>
            <person name="Goldberg J."/>
            <person name="Guigo R."/>
            <person name="Hoegger P.J."/>
            <person name="Hooker J.B."/>
            <person name="Huggins A."/>
            <person name="James T.Y."/>
            <person name="Kamada T."/>
            <person name="Kilaru S."/>
            <person name="Kodira C."/>
            <person name="Kues U."/>
            <person name="Kupfer D."/>
            <person name="Kwan H.S."/>
            <person name="Lomsadze A."/>
            <person name="Li W."/>
            <person name="Lilly W.W."/>
            <person name="Ma L.J."/>
            <person name="Mackey A.J."/>
            <person name="Manning G."/>
            <person name="Martin F."/>
            <person name="Muraguchi H."/>
            <person name="Natvig D.O."/>
            <person name="Palmerini H."/>
            <person name="Ramesh M.A."/>
            <person name="Rehmeyer C.J."/>
            <person name="Roe B.A."/>
            <person name="Shenoy N."/>
            <person name="Stanke M."/>
            <person name="Ter-Hovhannisyan V."/>
            <person name="Tunlid A."/>
            <person name="Velagapudi R."/>
            <person name="Vision T.J."/>
            <person name="Zeng Q."/>
            <person name="Zolan M.E."/>
            <person name="Pukkila P.J."/>
        </authorList>
    </citation>
    <scope>NUCLEOTIDE SEQUENCE [LARGE SCALE GENOMIC DNA]</scope>
    <source>
        <strain evidence="3">Okayama-7 / 130 / ATCC MYA-4618 / FGSC 9003</strain>
    </source>
</reference>
<dbReference type="AlphaFoldDB" id="A8NCL5"/>
<dbReference type="InParanoid" id="A8NCL5"/>
<accession>A8NCL5</accession>